<comment type="similarity">
    <text evidence="2 6">Belongs to the FliS family.</text>
</comment>
<reference evidence="8" key="2">
    <citation type="journal article" date="2021" name="PeerJ">
        <title>Extensive microbial diversity within the chicken gut microbiome revealed by metagenomics and culture.</title>
        <authorList>
            <person name="Gilroy R."/>
            <person name="Ravi A."/>
            <person name="Getino M."/>
            <person name="Pursley I."/>
            <person name="Horton D.L."/>
            <person name="Alikhan N.F."/>
            <person name="Baker D."/>
            <person name="Gharbi K."/>
            <person name="Hall N."/>
            <person name="Watson M."/>
            <person name="Adriaenssens E.M."/>
            <person name="Foster-Nyarko E."/>
            <person name="Jarju S."/>
            <person name="Secka A."/>
            <person name="Antonio M."/>
            <person name="Oren A."/>
            <person name="Chaudhuri R.R."/>
            <person name="La Ragione R."/>
            <person name="Hildebrand F."/>
            <person name="Pallen M.J."/>
        </authorList>
    </citation>
    <scope>NUCLEOTIDE SEQUENCE</scope>
    <source>
        <strain evidence="8">CHK152-2871</strain>
    </source>
</reference>
<accession>A0A9D1JXY3</accession>
<sequence>MNQYVKQYQKTTVETASNEKILIMLYDGAIQFLNKAKIALGEKNWEQSHNNLMGAQRILEEFINTIDKEPNPELAQNLINLYEYFITRLVQANMKHQIEPVDEVLKFLKELKATWEQAIAISQKERAELIAKTKSLNIQDDEDEYESDEQEDEEDDE</sequence>
<keyword evidence="5" id="KW-0143">Chaperone</keyword>
<evidence type="ECO:0000256" key="3">
    <source>
        <dbReference type="ARBA" id="ARBA00022490"/>
    </source>
</evidence>
<evidence type="ECO:0000313" key="9">
    <source>
        <dbReference type="Proteomes" id="UP000886865"/>
    </source>
</evidence>
<dbReference type="AlphaFoldDB" id="A0A9D1JXY3"/>
<keyword evidence="3 6" id="KW-0963">Cytoplasm</keyword>
<dbReference type="GO" id="GO:0044780">
    <property type="term" value="P:bacterial-type flagellum assembly"/>
    <property type="evidence" value="ECO:0007669"/>
    <property type="project" value="InterPro"/>
</dbReference>
<dbReference type="PANTHER" id="PTHR34773">
    <property type="entry name" value="FLAGELLAR SECRETION CHAPERONE FLIS"/>
    <property type="match status" value="1"/>
</dbReference>
<dbReference type="PANTHER" id="PTHR34773:SF1">
    <property type="entry name" value="FLAGELLAR SECRETION CHAPERONE FLIS"/>
    <property type="match status" value="1"/>
</dbReference>
<evidence type="ECO:0000256" key="1">
    <source>
        <dbReference type="ARBA" id="ARBA00004514"/>
    </source>
</evidence>
<name>A0A9D1JXY3_9BACT</name>
<evidence type="ECO:0000313" key="8">
    <source>
        <dbReference type="EMBL" id="HIS74526.1"/>
    </source>
</evidence>
<dbReference type="CDD" id="cd16098">
    <property type="entry name" value="FliS"/>
    <property type="match status" value="1"/>
</dbReference>
<feature type="compositionally biased region" description="Acidic residues" evidence="7">
    <location>
        <begin position="139"/>
        <end position="157"/>
    </location>
</feature>
<feature type="region of interest" description="Disordered" evidence="7">
    <location>
        <begin position="133"/>
        <end position="157"/>
    </location>
</feature>
<dbReference type="Pfam" id="PF02561">
    <property type="entry name" value="FliS"/>
    <property type="match status" value="1"/>
</dbReference>
<comment type="caution">
    <text evidence="8">The sequence shown here is derived from an EMBL/GenBank/DDBJ whole genome shotgun (WGS) entry which is preliminary data.</text>
</comment>
<dbReference type="NCBIfam" id="TIGR00208">
    <property type="entry name" value="fliS"/>
    <property type="match status" value="1"/>
</dbReference>
<dbReference type="GO" id="GO:0071973">
    <property type="term" value="P:bacterial-type flagellum-dependent cell motility"/>
    <property type="evidence" value="ECO:0007669"/>
    <property type="project" value="TreeGrafter"/>
</dbReference>
<gene>
    <name evidence="8" type="primary">fliS</name>
    <name evidence="8" type="ORF">IAA86_05865</name>
</gene>
<dbReference type="InterPro" id="IPR036584">
    <property type="entry name" value="FliS_sf"/>
</dbReference>
<dbReference type="GO" id="GO:0005829">
    <property type="term" value="C:cytosol"/>
    <property type="evidence" value="ECO:0007669"/>
    <property type="project" value="UniProtKB-SubCell"/>
</dbReference>
<dbReference type="Proteomes" id="UP000886865">
    <property type="component" value="Unassembled WGS sequence"/>
</dbReference>
<keyword evidence="4 6" id="KW-1005">Bacterial flagellum biogenesis</keyword>
<keyword evidence="8" id="KW-0282">Flagellum</keyword>
<proteinExistence type="inferred from homology"/>
<reference evidence="8" key="1">
    <citation type="submission" date="2020-10" db="EMBL/GenBank/DDBJ databases">
        <authorList>
            <person name="Gilroy R."/>
        </authorList>
    </citation>
    <scope>NUCLEOTIDE SEQUENCE</scope>
    <source>
        <strain evidence="8">CHK152-2871</strain>
    </source>
</reference>
<evidence type="ECO:0000256" key="7">
    <source>
        <dbReference type="SAM" id="MobiDB-lite"/>
    </source>
</evidence>
<dbReference type="PIRSF" id="PIRSF039090">
    <property type="entry name" value="Flis"/>
    <property type="match status" value="1"/>
</dbReference>
<evidence type="ECO:0000256" key="2">
    <source>
        <dbReference type="ARBA" id="ARBA00008787"/>
    </source>
</evidence>
<dbReference type="InterPro" id="IPR003713">
    <property type="entry name" value="FliS"/>
</dbReference>
<dbReference type="SUPFAM" id="SSF101116">
    <property type="entry name" value="Flagellar export chaperone FliS"/>
    <property type="match status" value="1"/>
</dbReference>
<organism evidence="8 9">
    <name type="scientific">Candidatus Galligastranaerophilus intestinavium</name>
    <dbReference type="NCBI Taxonomy" id="2840836"/>
    <lineage>
        <taxon>Bacteria</taxon>
        <taxon>Candidatus Galligastranaerophilus</taxon>
    </lineage>
</organism>
<dbReference type="Gene3D" id="1.20.120.340">
    <property type="entry name" value="Flagellar protein FliS"/>
    <property type="match status" value="1"/>
</dbReference>
<evidence type="ECO:0000256" key="5">
    <source>
        <dbReference type="ARBA" id="ARBA00023186"/>
    </source>
</evidence>
<evidence type="ECO:0000256" key="4">
    <source>
        <dbReference type="ARBA" id="ARBA00022795"/>
    </source>
</evidence>
<keyword evidence="8" id="KW-0966">Cell projection</keyword>
<comment type="subcellular location">
    <subcellularLocation>
        <location evidence="1 6">Cytoplasm</location>
        <location evidence="1 6">Cytosol</location>
    </subcellularLocation>
</comment>
<dbReference type="EMBL" id="DVJQ01000049">
    <property type="protein sequence ID" value="HIS74526.1"/>
    <property type="molecule type" value="Genomic_DNA"/>
</dbReference>
<evidence type="ECO:0000256" key="6">
    <source>
        <dbReference type="PIRNR" id="PIRNR039090"/>
    </source>
</evidence>
<keyword evidence="8" id="KW-0969">Cilium</keyword>
<protein>
    <recommendedName>
        <fullName evidence="6">Flagellar secretion chaperone FliS</fullName>
    </recommendedName>
</protein>